<name>A0A0F9CWE1_9ZZZZ</name>
<organism evidence="1">
    <name type="scientific">marine sediment metagenome</name>
    <dbReference type="NCBI Taxonomy" id="412755"/>
    <lineage>
        <taxon>unclassified sequences</taxon>
        <taxon>metagenomes</taxon>
        <taxon>ecological metagenomes</taxon>
    </lineage>
</organism>
<evidence type="ECO:0000313" key="1">
    <source>
        <dbReference type="EMBL" id="KKL45736.1"/>
    </source>
</evidence>
<dbReference type="EMBL" id="LAZR01034279">
    <property type="protein sequence ID" value="KKL45736.1"/>
    <property type="molecule type" value="Genomic_DNA"/>
</dbReference>
<accession>A0A0F9CWE1</accession>
<proteinExistence type="predicted"/>
<comment type="caution">
    <text evidence="1">The sequence shown here is derived from an EMBL/GenBank/DDBJ whole genome shotgun (WGS) entry which is preliminary data.</text>
</comment>
<feature type="non-terminal residue" evidence="1">
    <location>
        <position position="43"/>
    </location>
</feature>
<dbReference type="AlphaFoldDB" id="A0A0F9CWE1"/>
<sequence length="43" mass="4538">MNGVHEVVLQPRDWIDGLDELAEALGVPKVVGGVINGIQLTGK</sequence>
<reference evidence="1" key="1">
    <citation type="journal article" date="2015" name="Nature">
        <title>Complex archaea that bridge the gap between prokaryotes and eukaryotes.</title>
        <authorList>
            <person name="Spang A."/>
            <person name="Saw J.H."/>
            <person name="Jorgensen S.L."/>
            <person name="Zaremba-Niedzwiedzka K."/>
            <person name="Martijn J."/>
            <person name="Lind A.E."/>
            <person name="van Eijk R."/>
            <person name="Schleper C."/>
            <person name="Guy L."/>
            <person name="Ettema T.J."/>
        </authorList>
    </citation>
    <scope>NUCLEOTIDE SEQUENCE</scope>
</reference>
<gene>
    <name evidence="1" type="ORF">LCGC14_2352590</name>
</gene>
<protein>
    <submittedName>
        <fullName evidence="1">Uncharacterized protein</fullName>
    </submittedName>
</protein>